<gene>
    <name evidence="2" type="ORF">GKJPGBOP_03838</name>
</gene>
<feature type="region of interest" description="Disordered" evidence="1">
    <location>
        <begin position="1"/>
        <end position="20"/>
    </location>
</feature>
<keyword evidence="3" id="KW-1185">Reference proteome</keyword>
<evidence type="ECO:0000313" key="3">
    <source>
        <dbReference type="Proteomes" id="UP000286746"/>
    </source>
</evidence>
<dbReference type="RefSeq" id="WP_281288364.1">
    <property type="nucleotide sequence ID" value="NZ_BHZD01000001.1"/>
</dbReference>
<comment type="caution">
    <text evidence="2">The sequence shown here is derived from an EMBL/GenBank/DDBJ whole genome shotgun (WGS) entry which is preliminary data.</text>
</comment>
<proteinExistence type="predicted"/>
<evidence type="ECO:0000256" key="1">
    <source>
        <dbReference type="SAM" id="MobiDB-lite"/>
    </source>
</evidence>
<name>A0A401W489_STREY</name>
<dbReference type="AlphaFoldDB" id="A0A401W489"/>
<dbReference type="Pfam" id="PF19801">
    <property type="entry name" value="DUF6284"/>
    <property type="match status" value="1"/>
</dbReference>
<dbReference type="EMBL" id="BHZD01000001">
    <property type="protein sequence ID" value="GCD44147.1"/>
    <property type="molecule type" value="Genomic_DNA"/>
</dbReference>
<evidence type="ECO:0008006" key="4">
    <source>
        <dbReference type="Google" id="ProtNLM"/>
    </source>
</evidence>
<sequence length="85" mass="9350">MTTVRTLAAVGDPMQGPTAADLDATEREMPVILAERDLLDAEIAVLDRAPTEVDEQRLRRARRRLLAARRDLANRTTEAVPEVGA</sequence>
<organism evidence="2 3">
    <name type="scientific">Streptomyces paromomycinus</name>
    <name type="common">Streptomyces rimosus subsp. paromomycinus</name>
    <dbReference type="NCBI Taxonomy" id="92743"/>
    <lineage>
        <taxon>Bacteria</taxon>
        <taxon>Bacillati</taxon>
        <taxon>Actinomycetota</taxon>
        <taxon>Actinomycetes</taxon>
        <taxon>Kitasatosporales</taxon>
        <taxon>Streptomycetaceae</taxon>
        <taxon>Streptomyces</taxon>
    </lineage>
</organism>
<reference evidence="2 3" key="1">
    <citation type="submission" date="2018-11" db="EMBL/GenBank/DDBJ databases">
        <title>Whole genome sequence of Streptomyces paromomycinus NBRC 15454(T).</title>
        <authorList>
            <person name="Komaki H."/>
            <person name="Tamura T."/>
        </authorList>
    </citation>
    <scope>NUCLEOTIDE SEQUENCE [LARGE SCALE GENOMIC DNA]</scope>
    <source>
        <strain evidence="2 3">NBRC 15454</strain>
    </source>
</reference>
<evidence type="ECO:0000313" key="2">
    <source>
        <dbReference type="EMBL" id="GCD44147.1"/>
    </source>
</evidence>
<dbReference type="InterPro" id="IPR046251">
    <property type="entry name" value="DUF6284"/>
</dbReference>
<accession>A0A401W489</accession>
<protein>
    <recommendedName>
        <fullName evidence="4">DUF465 domain-containing protein</fullName>
    </recommendedName>
</protein>
<dbReference type="Proteomes" id="UP000286746">
    <property type="component" value="Unassembled WGS sequence"/>
</dbReference>